<dbReference type="Pfam" id="PF00175">
    <property type="entry name" value="NAD_binding_1"/>
    <property type="match status" value="1"/>
</dbReference>
<name>A0A2Z4Y5V4_SUMC1</name>
<gene>
    <name evidence="5" type="ORF">BRCON_1028</name>
</gene>
<proteinExistence type="inferred from homology"/>
<evidence type="ECO:0000256" key="1">
    <source>
        <dbReference type="ARBA" id="ARBA00008312"/>
    </source>
</evidence>
<organism evidence="5 6">
    <name type="scientific">Sumerlaea chitinivorans</name>
    <dbReference type="NCBI Taxonomy" id="2250252"/>
    <lineage>
        <taxon>Bacteria</taxon>
        <taxon>Candidatus Sumerlaeota</taxon>
        <taxon>Candidatus Sumerlaeia</taxon>
        <taxon>Candidatus Sumerlaeales</taxon>
        <taxon>Candidatus Sumerlaeaceae</taxon>
        <taxon>Candidatus Sumerlaea</taxon>
    </lineage>
</organism>
<evidence type="ECO:0000256" key="3">
    <source>
        <dbReference type="ARBA" id="ARBA00022741"/>
    </source>
</evidence>
<dbReference type="InterPro" id="IPR039261">
    <property type="entry name" value="FNR_nucleotide-bd"/>
</dbReference>
<dbReference type="PANTHER" id="PTHR47878">
    <property type="entry name" value="OXIDOREDUCTASE FAD/NAD(P)-BINDING DOMAIN PROTEIN"/>
    <property type="match status" value="1"/>
</dbReference>
<dbReference type="EMBL" id="CP030759">
    <property type="protein sequence ID" value="AXA35805.1"/>
    <property type="molecule type" value="Genomic_DNA"/>
</dbReference>
<protein>
    <recommendedName>
        <fullName evidence="2">ferredoxin--NADP(+) reductase</fullName>
        <ecNumber evidence="2">1.18.1.2</ecNumber>
    </recommendedName>
</protein>
<reference evidence="5 6" key="1">
    <citation type="submission" date="2018-05" db="EMBL/GenBank/DDBJ databases">
        <title>A metagenomic window into the 2 km-deep terrestrial subsurface aquifer revealed taxonomically and functionally diverse microbial community comprising novel uncultured bacterial lineages.</title>
        <authorList>
            <person name="Kadnikov V.V."/>
            <person name="Mardanov A.V."/>
            <person name="Beletsky A.V."/>
            <person name="Banks D."/>
            <person name="Pimenov N.V."/>
            <person name="Frank Y.A."/>
            <person name="Karnachuk O.V."/>
            <person name="Ravin N.V."/>
        </authorList>
    </citation>
    <scope>NUCLEOTIDE SEQUENCE [LARGE SCALE GENOMIC DNA]</scope>
    <source>
        <strain evidence="5">BY</strain>
    </source>
</reference>
<dbReference type="InterPro" id="IPR017938">
    <property type="entry name" value="Riboflavin_synthase-like_b-brl"/>
</dbReference>
<dbReference type="CDD" id="cd06195">
    <property type="entry name" value="FNR1"/>
    <property type="match status" value="1"/>
</dbReference>
<dbReference type="InterPro" id="IPR001709">
    <property type="entry name" value="Flavoprot_Pyr_Nucl_cyt_Rdtase"/>
</dbReference>
<dbReference type="Gene3D" id="2.40.30.10">
    <property type="entry name" value="Translation factors"/>
    <property type="match status" value="1"/>
</dbReference>
<keyword evidence="3" id="KW-0547">Nucleotide-binding</keyword>
<dbReference type="GO" id="GO:0004324">
    <property type="term" value="F:ferredoxin-NADP+ reductase activity"/>
    <property type="evidence" value="ECO:0007669"/>
    <property type="project" value="UniProtKB-EC"/>
</dbReference>
<dbReference type="Proteomes" id="UP000262583">
    <property type="component" value="Chromosome"/>
</dbReference>
<dbReference type="PRINTS" id="PR00371">
    <property type="entry name" value="FPNCR"/>
</dbReference>
<dbReference type="GO" id="GO:0000166">
    <property type="term" value="F:nucleotide binding"/>
    <property type="evidence" value="ECO:0007669"/>
    <property type="project" value="UniProtKB-KW"/>
</dbReference>
<dbReference type="EC" id="1.18.1.2" evidence="2"/>
<evidence type="ECO:0000313" key="6">
    <source>
        <dbReference type="Proteomes" id="UP000262583"/>
    </source>
</evidence>
<dbReference type="KEGG" id="schv:BRCON_1028"/>
<dbReference type="AlphaFoldDB" id="A0A2Z4Y5V4"/>
<dbReference type="SUPFAM" id="SSF52343">
    <property type="entry name" value="Ferredoxin reductase-like, C-terminal NADP-linked domain"/>
    <property type="match status" value="1"/>
</dbReference>
<dbReference type="InterPro" id="IPR051930">
    <property type="entry name" value="FNR_type-1"/>
</dbReference>
<evidence type="ECO:0000259" key="4">
    <source>
        <dbReference type="PROSITE" id="PS51384"/>
    </source>
</evidence>
<dbReference type="InterPro" id="IPR017927">
    <property type="entry name" value="FAD-bd_FR_type"/>
</dbReference>
<evidence type="ECO:0000256" key="2">
    <source>
        <dbReference type="ARBA" id="ARBA00013223"/>
    </source>
</evidence>
<dbReference type="InterPro" id="IPR001433">
    <property type="entry name" value="OxRdtase_FAD/NAD-bd"/>
</dbReference>
<dbReference type="InterPro" id="IPR033892">
    <property type="entry name" value="FNR_bac"/>
</dbReference>
<dbReference type="Gene3D" id="3.40.50.80">
    <property type="entry name" value="Nucleotide-binding domain of ferredoxin-NADP reductase (FNR) module"/>
    <property type="match status" value="1"/>
</dbReference>
<sequence length="275" mass="30911">MSDADAQLNAVVLHRIDVTPELMILRVAPVDWPLPSFIPGQFAVLGLPASAPRVWISESESSEPQEPSKLIRRAYSIASSSKAEEYFEFYISLVRTGELTPRLFALKVGDKLWLGKKVSGLFTLDQVPPDRHVVLVATSTGIAPYMSMLRTHLAHDHERHFAVIHGAKCSWDLGYHAELITMARLRKNFAYLPVVSRPYLEPVPWSGLTGYVQNVWRERKIGICWGFNPSPGTTHVFLCGNPTMIESMIGILSSEGYRLFDPATGEGEIHYEKYW</sequence>
<accession>A0A2Z4Y5V4</accession>
<feature type="domain" description="FAD-binding FR-type" evidence="4">
    <location>
        <begin position="5"/>
        <end position="125"/>
    </location>
</feature>
<comment type="similarity">
    <text evidence="1">Belongs to the ferredoxin--NADP reductase type 1 family.</text>
</comment>
<dbReference type="PROSITE" id="PS51384">
    <property type="entry name" value="FAD_FR"/>
    <property type="match status" value="1"/>
</dbReference>
<dbReference type="PANTHER" id="PTHR47878:SF2">
    <property type="entry name" value="OXIDOREDUCTASE FAD_NAD(P)-BINDING DOMAIN PROTEIN"/>
    <property type="match status" value="1"/>
</dbReference>
<evidence type="ECO:0000313" key="5">
    <source>
        <dbReference type="EMBL" id="AXA35805.1"/>
    </source>
</evidence>
<dbReference type="SUPFAM" id="SSF63380">
    <property type="entry name" value="Riboflavin synthase domain-like"/>
    <property type="match status" value="1"/>
</dbReference>